<dbReference type="SUPFAM" id="SSF52096">
    <property type="entry name" value="ClpP/crotonase"/>
    <property type="match status" value="1"/>
</dbReference>
<dbReference type="CDD" id="cd06782">
    <property type="entry name" value="cpPDZ_CPP-like"/>
    <property type="match status" value="1"/>
</dbReference>
<dbReference type="SUPFAM" id="SSF50156">
    <property type="entry name" value="PDZ domain-like"/>
    <property type="match status" value="1"/>
</dbReference>
<dbReference type="Pfam" id="PF03572">
    <property type="entry name" value="Peptidase_S41"/>
    <property type="match status" value="1"/>
</dbReference>
<dbReference type="EMBL" id="FOBB01000001">
    <property type="protein sequence ID" value="SEK98235.1"/>
    <property type="molecule type" value="Genomic_DNA"/>
</dbReference>
<dbReference type="PROSITE" id="PS50106">
    <property type="entry name" value="PDZ"/>
    <property type="match status" value="1"/>
</dbReference>
<dbReference type="AlphaFoldDB" id="A0A1H7LI85"/>
<dbReference type="InterPro" id="IPR041489">
    <property type="entry name" value="PDZ_6"/>
</dbReference>
<comment type="similarity">
    <text evidence="1 5">Belongs to the peptidase S41A family.</text>
</comment>
<dbReference type="Gene3D" id="3.90.226.10">
    <property type="entry name" value="2-enoyl-CoA Hydratase, Chain A, domain 1"/>
    <property type="match status" value="1"/>
</dbReference>
<evidence type="ECO:0000313" key="10">
    <source>
        <dbReference type="Proteomes" id="UP000198984"/>
    </source>
</evidence>
<dbReference type="Gene3D" id="2.30.42.10">
    <property type="match status" value="1"/>
</dbReference>
<dbReference type="SMART" id="SM00245">
    <property type="entry name" value="TSPc"/>
    <property type="match status" value="1"/>
</dbReference>
<dbReference type="STRING" id="573321.SAMN04488505_1011260"/>
<dbReference type="GO" id="GO:0008236">
    <property type="term" value="F:serine-type peptidase activity"/>
    <property type="evidence" value="ECO:0007669"/>
    <property type="project" value="UniProtKB-KW"/>
</dbReference>
<evidence type="ECO:0000256" key="7">
    <source>
        <dbReference type="SAM" id="Phobius"/>
    </source>
</evidence>
<evidence type="ECO:0000256" key="5">
    <source>
        <dbReference type="RuleBase" id="RU004404"/>
    </source>
</evidence>
<gene>
    <name evidence="9" type="ORF">SAMN04488505_1011260</name>
</gene>
<dbReference type="InterPro" id="IPR005151">
    <property type="entry name" value="Tail-specific_protease"/>
</dbReference>
<keyword evidence="3 5" id="KW-0378">Hydrolase</keyword>
<dbReference type="GO" id="GO:0004175">
    <property type="term" value="F:endopeptidase activity"/>
    <property type="evidence" value="ECO:0007669"/>
    <property type="project" value="TreeGrafter"/>
</dbReference>
<evidence type="ECO:0000256" key="2">
    <source>
        <dbReference type="ARBA" id="ARBA00022670"/>
    </source>
</evidence>
<evidence type="ECO:0000256" key="6">
    <source>
        <dbReference type="SAM" id="Coils"/>
    </source>
</evidence>
<keyword evidence="7" id="KW-1133">Transmembrane helix</keyword>
<dbReference type="InterPro" id="IPR004447">
    <property type="entry name" value="Peptidase_S41A"/>
</dbReference>
<evidence type="ECO:0000256" key="3">
    <source>
        <dbReference type="ARBA" id="ARBA00022801"/>
    </source>
</evidence>
<keyword evidence="2 5" id="KW-0645">Protease</keyword>
<dbReference type="Pfam" id="PF17820">
    <property type="entry name" value="PDZ_6"/>
    <property type="match status" value="1"/>
</dbReference>
<dbReference type="PANTHER" id="PTHR32060:SF30">
    <property type="entry name" value="CARBOXY-TERMINAL PROCESSING PROTEASE CTPA"/>
    <property type="match status" value="1"/>
</dbReference>
<feature type="coiled-coil region" evidence="6">
    <location>
        <begin position="554"/>
        <end position="593"/>
    </location>
</feature>
<reference evidence="9 10" key="1">
    <citation type="submission" date="2016-10" db="EMBL/GenBank/DDBJ databases">
        <authorList>
            <person name="de Groot N.N."/>
        </authorList>
    </citation>
    <scope>NUCLEOTIDE SEQUENCE [LARGE SCALE GENOMIC DNA]</scope>
    <source>
        <strain evidence="9 10">DSM 21039</strain>
    </source>
</reference>
<evidence type="ECO:0000256" key="1">
    <source>
        <dbReference type="ARBA" id="ARBA00009179"/>
    </source>
</evidence>
<dbReference type="Gene3D" id="3.30.750.44">
    <property type="match status" value="1"/>
</dbReference>
<dbReference type="InterPro" id="IPR001478">
    <property type="entry name" value="PDZ"/>
</dbReference>
<sequence>MASQHLKNTGFLKEVISLQNVSYPAIPGAGMAMTRYLKKAKGKSKKLKYRSGYQDTHTQVFYFLLFKFLLFTLVTMRNIFNKRRKLLLLVLLLAAGGAGLLAFNESDKYFQIAKNLDIFAAFYRELNTYYVDDLSPEKVMHKGIESMLEETDPYTDFIPEENLDDLKFMATGKYGGVGASINTLGDTTVITDIYEGSPMHRAGVKPGDILLSLDGKPTKGMDQEEISRLLKGNAGTSLDMLLKNPFTGEETTKKIVRQEINVMPVSYSGMVSSDVAYIKMVQFTENSGAQVQMTFERLKQEHPGLKGVILDLRGNPGGLLDEAVNVSNIWIDKNKLIVSTKGKVKNWDREYKTQQAPADINMPLVVLTNRSSASASEIVAGAVQDLDRGLVVGQRSFGKGLVQTTRPLPYNAKLKVTTAKYYTPSGRCIQAIDYSHRNQEGEVDYVPDSMRRSFTTLAGRKVKDGGGIEPDAQVEPQFLSQVAITLLRKQYIFDYATQYYYAHPKIAAAGSFQLSEDDFTDFLRFLDGKDYSYKTHSEEALESFQSTARKEKYYDAVSKEFEALQQKMRHDKKQDLLKNKTEIKRLLEEEIANRYYLQKGRIERSLAWDNEVNESIRLFHNPQEYQQLLK</sequence>
<keyword evidence="7" id="KW-0472">Membrane</keyword>
<accession>A0A1H7LI85</accession>
<name>A0A1H7LI85_9BACT</name>
<dbReference type="GO" id="GO:0006508">
    <property type="term" value="P:proteolysis"/>
    <property type="evidence" value="ECO:0007669"/>
    <property type="project" value="UniProtKB-KW"/>
</dbReference>
<dbReference type="InterPro" id="IPR029045">
    <property type="entry name" value="ClpP/crotonase-like_dom_sf"/>
</dbReference>
<dbReference type="GO" id="GO:0007165">
    <property type="term" value="P:signal transduction"/>
    <property type="evidence" value="ECO:0007669"/>
    <property type="project" value="TreeGrafter"/>
</dbReference>
<dbReference type="NCBIfam" id="TIGR00225">
    <property type="entry name" value="prc"/>
    <property type="match status" value="1"/>
</dbReference>
<feature type="transmembrane region" description="Helical" evidence="7">
    <location>
        <begin position="86"/>
        <end position="103"/>
    </location>
</feature>
<evidence type="ECO:0000256" key="4">
    <source>
        <dbReference type="ARBA" id="ARBA00022825"/>
    </source>
</evidence>
<dbReference type="SMART" id="SM00228">
    <property type="entry name" value="PDZ"/>
    <property type="match status" value="1"/>
</dbReference>
<protein>
    <submittedName>
        <fullName evidence="9">C-terminal processing peptidase-3. Serine peptidase. MEROPS family S41A</fullName>
    </submittedName>
</protein>
<dbReference type="Proteomes" id="UP000198984">
    <property type="component" value="Unassembled WGS sequence"/>
</dbReference>
<dbReference type="GO" id="GO:0030288">
    <property type="term" value="C:outer membrane-bounded periplasmic space"/>
    <property type="evidence" value="ECO:0007669"/>
    <property type="project" value="TreeGrafter"/>
</dbReference>
<organism evidence="9 10">
    <name type="scientific">Chitinophaga rupis</name>
    <dbReference type="NCBI Taxonomy" id="573321"/>
    <lineage>
        <taxon>Bacteria</taxon>
        <taxon>Pseudomonadati</taxon>
        <taxon>Bacteroidota</taxon>
        <taxon>Chitinophagia</taxon>
        <taxon>Chitinophagales</taxon>
        <taxon>Chitinophagaceae</taxon>
        <taxon>Chitinophaga</taxon>
    </lineage>
</organism>
<feature type="domain" description="PDZ" evidence="8">
    <location>
        <begin position="175"/>
        <end position="245"/>
    </location>
</feature>
<evidence type="ECO:0000313" key="9">
    <source>
        <dbReference type="EMBL" id="SEK98235.1"/>
    </source>
</evidence>
<keyword evidence="10" id="KW-1185">Reference proteome</keyword>
<proteinExistence type="inferred from homology"/>
<dbReference type="InterPro" id="IPR036034">
    <property type="entry name" value="PDZ_sf"/>
</dbReference>
<evidence type="ECO:0000259" key="8">
    <source>
        <dbReference type="PROSITE" id="PS50106"/>
    </source>
</evidence>
<feature type="transmembrane region" description="Helical" evidence="7">
    <location>
        <begin position="60"/>
        <end position="79"/>
    </location>
</feature>
<keyword evidence="6" id="KW-0175">Coiled coil</keyword>
<dbReference type="PANTHER" id="PTHR32060">
    <property type="entry name" value="TAIL-SPECIFIC PROTEASE"/>
    <property type="match status" value="1"/>
</dbReference>
<keyword evidence="7" id="KW-0812">Transmembrane</keyword>
<keyword evidence="4 5" id="KW-0720">Serine protease</keyword>
<dbReference type="CDD" id="cd07560">
    <property type="entry name" value="Peptidase_S41_CPP"/>
    <property type="match status" value="1"/>
</dbReference>